<dbReference type="InterPro" id="IPR050231">
    <property type="entry name" value="Iron_ascorbate_oxido_reductase"/>
</dbReference>
<feature type="region of interest" description="Disordered" evidence="1">
    <location>
        <begin position="215"/>
        <end position="236"/>
    </location>
</feature>
<sequence length="526" mass="56918">MSASTASSITSSVWTPIRVDLVPFLPSSSPSEVAKLAAVQALRQACETDGLFLLDYKGWLRTRDGLRVAGPAPCFDIGTASGGAGKSRSSDSPTEKDVAAETDDSKEAMDHTCMKACGPINRRNFPSYPRVLDAIDSFFALPLQEKEALPSIHSQGFSRGYIPVLGESGLKGQFIEWKEGFSMGYESADGGDEGSSEGVRDPSAGSAWFQRERADVATRRASSPSPSPQNLLEGPNVWPTSSTALAALRGGGTGKGGTAFREEMQAFFVDMIALSRALCRALSLALGREEGWLEEASGEGGERISLLRAFHYMSSSSLPPSVLPSRALGSSPHTDWGLFTIILQQRQESTGEEEGDEEEGGLQFRGRPQGARVGAREEGEEMEWVRVPWVAETLIVNCGDFLAMLSERLVAEGKARAGRGREGGREGGTERERRPFHSPVHRVTLSPSRDRTSLVFFFYPSYDTPMPATGREGLREERREVGRGGKGHEYNTLRGESEETRGEGGEASPLTFGEHLARKWAGVKSS</sequence>
<feature type="compositionally biased region" description="Basic and acidic residues" evidence="1">
    <location>
        <begin position="93"/>
        <end position="107"/>
    </location>
</feature>
<dbReference type="Pfam" id="PF14226">
    <property type="entry name" value="DIOX_N"/>
    <property type="match status" value="1"/>
</dbReference>
<dbReference type="Pfam" id="PF03171">
    <property type="entry name" value="2OG-FeII_Oxy"/>
    <property type="match status" value="1"/>
</dbReference>
<dbReference type="SUPFAM" id="SSF51197">
    <property type="entry name" value="Clavaminate synthase-like"/>
    <property type="match status" value="2"/>
</dbReference>
<feature type="region of interest" description="Disordered" evidence="1">
    <location>
        <begin position="468"/>
        <end position="513"/>
    </location>
</feature>
<dbReference type="PANTHER" id="PTHR47990">
    <property type="entry name" value="2-OXOGLUTARATE (2OG) AND FE(II)-DEPENDENT OXYGENASE SUPERFAMILY PROTEIN-RELATED"/>
    <property type="match status" value="1"/>
</dbReference>
<dbReference type="InterPro" id="IPR026992">
    <property type="entry name" value="DIOX_N"/>
</dbReference>
<evidence type="ECO:0000256" key="1">
    <source>
        <dbReference type="SAM" id="MobiDB-lite"/>
    </source>
</evidence>
<feature type="compositionally biased region" description="Acidic residues" evidence="1">
    <location>
        <begin position="350"/>
        <end position="360"/>
    </location>
</feature>
<feature type="region of interest" description="Disordered" evidence="1">
    <location>
        <begin position="347"/>
        <end position="378"/>
    </location>
</feature>
<dbReference type="InterPro" id="IPR027443">
    <property type="entry name" value="IPNS-like_sf"/>
</dbReference>
<dbReference type="PROSITE" id="PS51471">
    <property type="entry name" value="FE2OG_OXY"/>
    <property type="match status" value="1"/>
</dbReference>
<dbReference type="EMBL" id="SDOX01000099">
    <property type="protein sequence ID" value="TFJ82537.1"/>
    <property type="molecule type" value="Genomic_DNA"/>
</dbReference>
<feature type="compositionally biased region" description="Basic and acidic residues" evidence="1">
    <location>
        <begin position="472"/>
        <end position="504"/>
    </location>
</feature>
<name>A0A4D9CWM9_9STRA</name>
<dbReference type="Gene3D" id="2.60.120.330">
    <property type="entry name" value="B-lactam Antibiotic, Isopenicillin N Synthase, Chain"/>
    <property type="match status" value="1"/>
</dbReference>
<dbReference type="InterPro" id="IPR005123">
    <property type="entry name" value="Oxoglu/Fe-dep_dioxygenase_dom"/>
</dbReference>
<dbReference type="OrthoDB" id="627829at2759"/>
<reference evidence="3 4" key="1">
    <citation type="submission" date="2019-01" db="EMBL/GenBank/DDBJ databases">
        <title>Nuclear Genome Assembly of the Microalgal Biofuel strain Nannochloropsis salina CCMP1776.</title>
        <authorList>
            <person name="Hovde B."/>
        </authorList>
    </citation>
    <scope>NUCLEOTIDE SEQUENCE [LARGE SCALE GENOMIC DNA]</scope>
    <source>
        <strain evidence="3 4">CCMP1776</strain>
    </source>
</reference>
<feature type="region of interest" description="Disordered" evidence="1">
    <location>
        <begin position="416"/>
        <end position="436"/>
    </location>
</feature>
<gene>
    <name evidence="3" type="ORF">NSK_006167</name>
</gene>
<dbReference type="AlphaFoldDB" id="A0A4D9CWM9"/>
<keyword evidence="4" id="KW-1185">Reference proteome</keyword>
<proteinExistence type="predicted"/>
<dbReference type="Proteomes" id="UP000355283">
    <property type="component" value="Unassembled WGS sequence"/>
</dbReference>
<feature type="region of interest" description="Disordered" evidence="1">
    <location>
        <begin position="186"/>
        <end position="205"/>
    </location>
</feature>
<evidence type="ECO:0000313" key="3">
    <source>
        <dbReference type="EMBL" id="TFJ82537.1"/>
    </source>
</evidence>
<evidence type="ECO:0000313" key="4">
    <source>
        <dbReference type="Proteomes" id="UP000355283"/>
    </source>
</evidence>
<feature type="region of interest" description="Disordered" evidence="1">
    <location>
        <begin position="80"/>
        <end position="107"/>
    </location>
</feature>
<feature type="compositionally biased region" description="Basic and acidic residues" evidence="1">
    <location>
        <begin position="416"/>
        <end position="435"/>
    </location>
</feature>
<feature type="domain" description="Fe2OG dioxygenase" evidence="2">
    <location>
        <begin position="309"/>
        <end position="460"/>
    </location>
</feature>
<comment type="caution">
    <text evidence="3">The sequence shown here is derived from an EMBL/GenBank/DDBJ whole genome shotgun (WGS) entry which is preliminary data.</text>
</comment>
<accession>A0A4D9CWM9</accession>
<evidence type="ECO:0000259" key="2">
    <source>
        <dbReference type="PROSITE" id="PS51471"/>
    </source>
</evidence>
<dbReference type="InterPro" id="IPR044861">
    <property type="entry name" value="IPNS-like_FE2OG_OXY"/>
</dbReference>
<organism evidence="3 4">
    <name type="scientific">Nannochloropsis salina CCMP1776</name>
    <dbReference type="NCBI Taxonomy" id="1027361"/>
    <lineage>
        <taxon>Eukaryota</taxon>
        <taxon>Sar</taxon>
        <taxon>Stramenopiles</taxon>
        <taxon>Ochrophyta</taxon>
        <taxon>Eustigmatophyceae</taxon>
        <taxon>Eustigmatales</taxon>
        <taxon>Monodopsidaceae</taxon>
        <taxon>Microchloropsis</taxon>
        <taxon>Microchloropsis salina</taxon>
    </lineage>
</organism>
<protein>
    <recommendedName>
        <fullName evidence="2">Fe2OG dioxygenase domain-containing protein</fullName>
    </recommendedName>
</protein>